<keyword evidence="9" id="KW-1185">Reference proteome</keyword>
<dbReference type="RefSeq" id="WP_007155538.1">
    <property type="nucleotide sequence ID" value="NZ_ABCP01000061.1"/>
</dbReference>
<dbReference type="EMBL" id="ABCP01000061">
    <property type="protein sequence ID" value="EDM45969.1"/>
    <property type="molecule type" value="Genomic_DNA"/>
</dbReference>
<organism evidence="8 9">
    <name type="scientific">Marinobacter algicola DG893</name>
    <dbReference type="NCBI Taxonomy" id="443152"/>
    <lineage>
        <taxon>Bacteria</taxon>
        <taxon>Pseudomonadati</taxon>
        <taxon>Pseudomonadota</taxon>
        <taxon>Gammaproteobacteria</taxon>
        <taxon>Pseudomonadales</taxon>
        <taxon>Marinobacteraceae</taxon>
        <taxon>Marinobacter</taxon>
    </lineage>
</organism>
<feature type="domain" description="RDD" evidence="7">
    <location>
        <begin position="15"/>
        <end position="135"/>
    </location>
</feature>
<keyword evidence="2" id="KW-1003">Cell membrane</keyword>
<comment type="caution">
    <text evidence="8">The sequence shown here is derived from an EMBL/GenBank/DDBJ whole genome shotgun (WGS) entry which is preliminary data.</text>
</comment>
<evidence type="ECO:0000259" key="7">
    <source>
        <dbReference type="Pfam" id="PF06271"/>
    </source>
</evidence>
<sequence>MPRRFHTAEELLPPAAFIKRLMAVIYDSLISIAVLLVTTWMYTLVEGWVTGWDQYEAMAEAGTLKADPLLTFVLFLALYLFFGYFWTKNGQTLGMQVWRIRIENLDGTSVSWTQALKRYVAAAAILFVALLGAYYLNAATLFVTIPAILALFYPINGLSLTDRASGSIVATIPKETKKK</sequence>
<evidence type="ECO:0000256" key="6">
    <source>
        <dbReference type="SAM" id="Phobius"/>
    </source>
</evidence>
<protein>
    <recommendedName>
        <fullName evidence="7">RDD domain-containing protein</fullName>
    </recommendedName>
</protein>
<keyword evidence="4 6" id="KW-1133">Transmembrane helix</keyword>
<evidence type="ECO:0000256" key="2">
    <source>
        <dbReference type="ARBA" id="ARBA00022475"/>
    </source>
</evidence>
<keyword evidence="3 6" id="KW-0812">Transmembrane</keyword>
<proteinExistence type="predicted"/>
<gene>
    <name evidence="8" type="ORF">MDG893_09155</name>
</gene>
<reference evidence="8 9" key="1">
    <citation type="submission" date="2007-06" db="EMBL/GenBank/DDBJ databases">
        <authorList>
            <person name="Green D."/>
            <person name="Ferriera S."/>
            <person name="Johnson J."/>
            <person name="Kravitz S."/>
            <person name="Beeson K."/>
            <person name="Sutton G."/>
            <person name="Rogers Y.-H."/>
            <person name="Friedman R."/>
            <person name="Frazier M."/>
            <person name="Venter J.C."/>
        </authorList>
    </citation>
    <scope>NUCLEOTIDE SEQUENCE [LARGE SCALE GENOMIC DNA]</scope>
    <source>
        <strain evidence="8 9">DG893</strain>
    </source>
</reference>
<evidence type="ECO:0000313" key="8">
    <source>
        <dbReference type="EMBL" id="EDM45969.1"/>
    </source>
</evidence>
<keyword evidence="5 6" id="KW-0472">Membrane</keyword>
<dbReference type="PANTHER" id="PTHR36115:SF10">
    <property type="entry name" value="RDD DOMAIN-CONTAINING PROTEIN"/>
    <property type="match status" value="1"/>
</dbReference>
<evidence type="ECO:0000256" key="5">
    <source>
        <dbReference type="ARBA" id="ARBA00023136"/>
    </source>
</evidence>
<dbReference type="GO" id="GO:0005886">
    <property type="term" value="C:plasma membrane"/>
    <property type="evidence" value="ECO:0007669"/>
    <property type="project" value="UniProtKB-SubCell"/>
</dbReference>
<evidence type="ECO:0000256" key="4">
    <source>
        <dbReference type="ARBA" id="ARBA00022989"/>
    </source>
</evidence>
<name>A6F5K4_9GAMM</name>
<feature type="transmembrane region" description="Helical" evidence="6">
    <location>
        <begin position="142"/>
        <end position="160"/>
    </location>
</feature>
<evidence type="ECO:0000256" key="3">
    <source>
        <dbReference type="ARBA" id="ARBA00022692"/>
    </source>
</evidence>
<dbReference type="Pfam" id="PF06271">
    <property type="entry name" value="RDD"/>
    <property type="match status" value="1"/>
</dbReference>
<dbReference type="eggNOG" id="COG1714">
    <property type="taxonomic scope" value="Bacteria"/>
</dbReference>
<comment type="subcellular location">
    <subcellularLocation>
        <location evidence="1">Cell membrane</location>
        <topology evidence="1">Multi-pass membrane protein</topology>
    </subcellularLocation>
</comment>
<feature type="transmembrane region" description="Helical" evidence="6">
    <location>
        <begin position="21"/>
        <end position="42"/>
    </location>
</feature>
<dbReference type="PANTHER" id="PTHR36115">
    <property type="entry name" value="PROLINE-RICH ANTIGEN HOMOLOG-RELATED"/>
    <property type="match status" value="1"/>
</dbReference>
<dbReference type="InterPro" id="IPR010432">
    <property type="entry name" value="RDD"/>
</dbReference>
<dbReference type="OrthoDB" id="9793824at2"/>
<evidence type="ECO:0000313" key="9">
    <source>
        <dbReference type="Proteomes" id="UP000005856"/>
    </source>
</evidence>
<evidence type="ECO:0000256" key="1">
    <source>
        <dbReference type="ARBA" id="ARBA00004651"/>
    </source>
</evidence>
<dbReference type="AlphaFoldDB" id="A6F5K4"/>
<feature type="transmembrane region" description="Helical" evidence="6">
    <location>
        <begin position="68"/>
        <end position="86"/>
    </location>
</feature>
<dbReference type="STRING" id="443152.MDG893_09155"/>
<accession>A6F5K4</accession>
<feature type="transmembrane region" description="Helical" evidence="6">
    <location>
        <begin position="119"/>
        <end position="136"/>
    </location>
</feature>
<dbReference type="Proteomes" id="UP000005856">
    <property type="component" value="Unassembled WGS sequence"/>
</dbReference>
<dbReference type="InterPro" id="IPR051791">
    <property type="entry name" value="Pra-immunoreactive"/>
</dbReference>